<keyword evidence="6" id="KW-0963">Cytoplasm</keyword>
<evidence type="ECO:0000256" key="8">
    <source>
        <dbReference type="ARBA" id="ARBA00022927"/>
    </source>
</evidence>
<keyword evidence="14" id="KW-1185">Reference proteome</keyword>
<feature type="domain" description="PX" evidence="12">
    <location>
        <begin position="1"/>
        <end position="134"/>
    </location>
</feature>
<dbReference type="PANTHER" id="PTHR10555">
    <property type="entry name" value="SORTING NEXIN"/>
    <property type="match status" value="1"/>
</dbReference>
<comment type="subcellular location">
    <subcellularLocation>
        <location evidence="2">Cytoplasm</location>
    </subcellularLocation>
    <subcellularLocation>
        <location evidence="3">Golgi apparatus</location>
    </subcellularLocation>
    <subcellularLocation>
        <location evidence="1">Membrane</location>
        <topology evidence="1">Peripheral membrane protein</topology>
        <orientation evidence="1">Cytoplasmic side</orientation>
    </subcellularLocation>
</comment>
<keyword evidence="5" id="KW-0813">Transport</keyword>
<keyword evidence="9" id="KW-0333">Golgi apparatus</keyword>
<dbReference type="SUPFAM" id="SSF103657">
    <property type="entry name" value="BAR/IMD domain-like"/>
    <property type="match status" value="1"/>
</dbReference>
<evidence type="ECO:0000256" key="11">
    <source>
        <dbReference type="SAM" id="Coils"/>
    </source>
</evidence>
<dbReference type="GO" id="GO:0034498">
    <property type="term" value="P:early endosome to Golgi transport"/>
    <property type="evidence" value="ECO:0007669"/>
    <property type="project" value="TreeGrafter"/>
</dbReference>
<dbReference type="Gene3D" id="1.20.1270.60">
    <property type="entry name" value="Arfaptin homology (AH) domain/BAR domain"/>
    <property type="match status" value="1"/>
</dbReference>
<dbReference type="EMBL" id="UYRT01087964">
    <property type="protein sequence ID" value="VDN33192.1"/>
    <property type="molecule type" value="Genomic_DNA"/>
</dbReference>
<evidence type="ECO:0000256" key="10">
    <source>
        <dbReference type="ARBA" id="ARBA00023136"/>
    </source>
</evidence>
<dbReference type="GO" id="GO:0005829">
    <property type="term" value="C:cytosol"/>
    <property type="evidence" value="ECO:0007669"/>
    <property type="project" value="GOC"/>
</dbReference>
<accession>A0A183EDT5</accession>
<evidence type="ECO:0000256" key="9">
    <source>
        <dbReference type="ARBA" id="ARBA00023034"/>
    </source>
</evidence>
<keyword evidence="7" id="KW-0597">Phosphoprotein</keyword>
<evidence type="ECO:0000313" key="14">
    <source>
        <dbReference type="Proteomes" id="UP000271098"/>
    </source>
</evidence>
<dbReference type="GO" id="GO:0005794">
    <property type="term" value="C:Golgi apparatus"/>
    <property type="evidence" value="ECO:0007669"/>
    <property type="project" value="UniProtKB-SubCell"/>
</dbReference>
<sequence>MITARNLPTGNLIKLILVAFRALNIRSLQTQNMLGYADREYAVWRRFSDFLGLHEKLMEKYFHKGYLVPAAPEKSIAALTKTKMNSASDDNTNNEFVERRARSLQRFCRRISRHPKFVSDCDFRDFLTMSASLPRANSTAALSGAGVKRMLKTVNDMDDMEQNLSKLLRAVESLSSFRRELISGTDSFSKALSMLASCEENTSLARTLSHLTETYENIGQLHAEQAEKDCALLAEEVSEQLQVIGTLKELFFERVKVWQNWQSAQQNLTRKREAKARYELSGRTDKASQILEELNNAEKAVDEAEKEFSEVSKVIRSEYETALVERRKDLDMMLSQYLRGLLETQKQLLKHWETFAPETQSIEIS</sequence>
<keyword evidence="8" id="KW-0653">Protein transport</keyword>
<gene>
    <name evidence="13" type="ORF">GPUH_LOCUS19126</name>
</gene>
<dbReference type="Gene3D" id="3.30.1520.10">
    <property type="entry name" value="Phox-like domain"/>
    <property type="match status" value="1"/>
</dbReference>
<dbReference type="GO" id="GO:0010008">
    <property type="term" value="C:endosome membrane"/>
    <property type="evidence" value="ECO:0007669"/>
    <property type="project" value="TreeGrafter"/>
</dbReference>
<evidence type="ECO:0000256" key="5">
    <source>
        <dbReference type="ARBA" id="ARBA00022448"/>
    </source>
</evidence>
<dbReference type="Pfam" id="PF00787">
    <property type="entry name" value="PX"/>
    <property type="match status" value="1"/>
</dbReference>
<feature type="coiled-coil region" evidence="11">
    <location>
        <begin position="287"/>
        <end position="314"/>
    </location>
</feature>
<dbReference type="SUPFAM" id="SSF64268">
    <property type="entry name" value="PX domain"/>
    <property type="match status" value="1"/>
</dbReference>
<evidence type="ECO:0000256" key="7">
    <source>
        <dbReference type="ARBA" id="ARBA00022553"/>
    </source>
</evidence>
<protein>
    <submittedName>
        <fullName evidence="15">PX domain-containing protein</fullName>
    </submittedName>
</protein>
<dbReference type="GO" id="GO:0098796">
    <property type="term" value="C:membrane protein complex"/>
    <property type="evidence" value="ECO:0007669"/>
    <property type="project" value="UniProtKB-ARBA"/>
</dbReference>
<dbReference type="OrthoDB" id="271164at2759"/>
<organism evidence="15">
    <name type="scientific">Gongylonema pulchrum</name>
    <dbReference type="NCBI Taxonomy" id="637853"/>
    <lineage>
        <taxon>Eukaryota</taxon>
        <taxon>Metazoa</taxon>
        <taxon>Ecdysozoa</taxon>
        <taxon>Nematoda</taxon>
        <taxon>Chromadorea</taxon>
        <taxon>Rhabditida</taxon>
        <taxon>Spirurina</taxon>
        <taxon>Spiruromorpha</taxon>
        <taxon>Spiruroidea</taxon>
        <taxon>Gongylonematidae</taxon>
        <taxon>Gongylonema</taxon>
    </lineage>
</organism>
<dbReference type="Proteomes" id="UP000271098">
    <property type="component" value="Unassembled WGS sequence"/>
</dbReference>
<dbReference type="InterPro" id="IPR036871">
    <property type="entry name" value="PX_dom_sf"/>
</dbReference>
<evidence type="ECO:0000259" key="12">
    <source>
        <dbReference type="PROSITE" id="PS50195"/>
    </source>
</evidence>
<evidence type="ECO:0000256" key="1">
    <source>
        <dbReference type="ARBA" id="ARBA00004287"/>
    </source>
</evidence>
<dbReference type="InterPro" id="IPR015404">
    <property type="entry name" value="Vps5_C"/>
</dbReference>
<keyword evidence="11" id="KW-0175">Coiled coil</keyword>
<dbReference type="FunFam" id="1.20.1270.60:FF:000022">
    <property type="entry name" value="Sorting nexin 3 protein"/>
    <property type="match status" value="1"/>
</dbReference>
<proteinExistence type="inferred from homology"/>
<reference evidence="13 14" key="2">
    <citation type="submission" date="2018-11" db="EMBL/GenBank/DDBJ databases">
        <authorList>
            <consortium name="Pathogen Informatics"/>
        </authorList>
    </citation>
    <scope>NUCLEOTIDE SEQUENCE [LARGE SCALE GENOMIC DNA]</scope>
</reference>
<comment type="similarity">
    <text evidence="4">Belongs to the sorting nexin family.</text>
</comment>
<reference evidence="15" key="1">
    <citation type="submission" date="2016-06" db="UniProtKB">
        <authorList>
            <consortium name="WormBaseParasite"/>
        </authorList>
    </citation>
    <scope>IDENTIFICATION</scope>
</reference>
<dbReference type="AlphaFoldDB" id="A0A183EDT5"/>
<dbReference type="SMART" id="SM00312">
    <property type="entry name" value="PX"/>
    <property type="match status" value="1"/>
</dbReference>
<dbReference type="PANTHER" id="PTHR10555:SF170">
    <property type="entry name" value="FI18122P1"/>
    <property type="match status" value="1"/>
</dbReference>
<evidence type="ECO:0000313" key="15">
    <source>
        <dbReference type="WBParaSite" id="GPUH_0001915101-mRNA-1"/>
    </source>
</evidence>
<evidence type="ECO:0000313" key="13">
    <source>
        <dbReference type="EMBL" id="VDN33192.1"/>
    </source>
</evidence>
<dbReference type="InterPro" id="IPR001683">
    <property type="entry name" value="PX_dom"/>
</dbReference>
<evidence type="ECO:0000256" key="3">
    <source>
        <dbReference type="ARBA" id="ARBA00004555"/>
    </source>
</evidence>
<evidence type="ECO:0000256" key="4">
    <source>
        <dbReference type="ARBA" id="ARBA00010883"/>
    </source>
</evidence>
<dbReference type="GO" id="GO:0035091">
    <property type="term" value="F:phosphatidylinositol binding"/>
    <property type="evidence" value="ECO:0007669"/>
    <property type="project" value="InterPro"/>
</dbReference>
<dbReference type="GO" id="GO:0015031">
    <property type="term" value="P:protein transport"/>
    <property type="evidence" value="ECO:0007669"/>
    <property type="project" value="UniProtKB-KW"/>
</dbReference>
<keyword evidence="10" id="KW-0472">Membrane</keyword>
<name>A0A183EDT5_9BILA</name>
<dbReference type="InterPro" id="IPR027267">
    <property type="entry name" value="AH/BAR_dom_sf"/>
</dbReference>
<evidence type="ECO:0000256" key="6">
    <source>
        <dbReference type="ARBA" id="ARBA00022490"/>
    </source>
</evidence>
<dbReference type="WBParaSite" id="GPUH_0001915101-mRNA-1">
    <property type="protein sequence ID" value="GPUH_0001915101-mRNA-1"/>
    <property type="gene ID" value="GPUH_0001915101"/>
</dbReference>
<evidence type="ECO:0000256" key="2">
    <source>
        <dbReference type="ARBA" id="ARBA00004496"/>
    </source>
</evidence>
<dbReference type="Pfam" id="PF09325">
    <property type="entry name" value="Vps5"/>
    <property type="match status" value="1"/>
</dbReference>
<dbReference type="PROSITE" id="PS50195">
    <property type="entry name" value="PX"/>
    <property type="match status" value="1"/>
</dbReference>